<feature type="disulfide bond" evidence="6">
    <location>
        <begin position="50"/>
        <end position="67"/>
    </location>
</feature>
<dbReference type="InterPro" id="IPR051022">
    <property type="entry name" value="Notch_Cell-Fate_Det"/>
</dbReference>
<dbReference type="SUPFAM" id="SSF57196">
    <property type="entry name" value="EGF/Laminin"/>
    <property type="match status" value="3"/>
</dbReference>
<evidence type="ECO:0000313" key="11">
    <source>
        <dbReference type="WBParaSite" id="Hba_12010"/>
    </source>
</evidence>
<dbReference type="FunFam" id="2.10.25.10:FF:000173">
    <property type="entry name" value="Neurogenic locus notch protein 2"/>
    <property type="match status" value="1"/>
</dbReference>
<feature type="disulfide bond" evidence="6">
    <location>
        <begin position="113"/>
        <end position="122"/>
    </location>
</feature>
<keyword evidence="4 6" id="KW-1015">Disulfide bond</keyword>
<dbReference type="PANTHER" id="PTHR24049:SF22">
    <property type="entry name" value="DROSOPHILA CRUMBS HOMOLOG"/>
    <property type="match status" value="1"/>
</dbReference>
<dbReference type="PROSITE" id="PS01186">
    <property type="entry name" value="EGF_2"/>
    <property type="match status" value="3"/>
</dbReference>
<dbReference type="PROSITE" id="PS50026">
    <property type="entry name" value="EGF_3"/>
    <property type="match status" value="3"/>
</dbReference>
<evidence type="ECO:0000256" key="7">
    <source>
        <dbReference type="SAM" id="MobiDB-lite"/>
    </source>
</evidence>
<dbReference type="PANTHER" id="PTHR24049">
    <property type="entry name" value="CRUMBS FAMILY MEMBER"/>
    <property type="match status" value="1"/>
</dbReference>
<evidence type="ECO:0000256" key="6">
    <source>
        <dbReference type="PROSITE-ProRule" id="PRU00076"/>
    </source>
</evidence>
<feature type="transmembrane region" description="Helical" evidence="8">
    <location>
        <begin position="385"/>
        <end position="403"/>
    </location>
</feature>
<evidence type="ECO:0000259" key="9">
    <source>
        <dbReference type="PROSITE" id="PS50026"/>
    </source>
</evidence>
<keyword evidence="8" id="KW-0472">Membrane</keyword>
<dbReference type="GO" id="GO:0032991">
    <property type="term" value="C:protein-containing complex"/>
    <property type="evidence" value="ECO:0007669"/>
    <property type="project" value="TreeGrafter"/>
</dbReference>
<feature type="transmembrane region" description="Helical" evidence="8">
    <location>
        <begin position="330"/>
        <end position="348"/>
    </location>
</feature>
<feature type="disulfide bond" evidence="6">
    <location>
        <begin position="162"/>
        <end position="179"/>
    </location>
</feature>
<dbReference type="CDD" id="cd00054">
    <property type="entry name" value="EGF_CA"/>
    <property type="match status" value="3"/>
</dbReference>
<evidence type="ECO:0000256" key="4">
    <source>
        <dbReference type="ARBA" id="ARBA00023157"/>
    </source>
</evidence>
<feature type="disulfide bond" evidence="6">
    <location>
        <begin position="69"/>
        <end position="78"/>
    </location>
</feature>
<keyword evidence="8" id="KW-0812">Transmembrane</keyword>
<feature type="transmembrane region" description="Helical" evidence="8">
    <location>
        <begin position="12"/>
        <end position="32"/>
    </location>
</feature>
<accession>A0A1I7X3L0</accession>
<feature type="domain" description="EGF-like" evidence="9">
    <location>
        <begin position="40"/>
        <end position="79"/>
    </location>
</feature>
<feature type="domain" description="EGF-like" evidence="9">
    <location>
        <begin position="83"/>
        <end position="123"/>
    </location>
</feature>
<dbReference type="Pfam" id="PF00008">
    <property type="entry name" value="EGF"/>
    <property type="match status" value="3"/>
</dbReference>
<name>A0A1I7X3L0_HETBA</name>
<comment type="caution">
    <text evidence="6">Lacks conserved residue(s) required for the propagation of feature annotation.</text>
</comment>
<reference evidence="11" key="1">
    <citation type="submission" date="2016-11" db="UniProtKB">
        <authorList>
            <consortium name="WormBaseParasite"/>
        </authorList>
    </citation>
    <scope>IDENTIFICATION</scope>
</reference>
<dbReference type="GO" id="GO:0005886">
    <property type="term" value="C:plasma membrane"/>
    <property type="evidence" value="ECO:0007669"/>
    <property type="project" value="TreeGrafter"/>
</dbReference>
<feature type="compositionally biased region" description="Basic and acidic residues" evidence="7">
    <location>
        <begin position="236"/>
        <end position="285"/>
    </location>
</feature>
<keyword evidence="3" id="KW-0677">Repeat</keyword>
<proteinExistence type="predicted"/>
<evidence type="ECO:0000313" key="10">
    <source>
        <dbReference type="Proteomes" id="UP000095283"/>
    </source>
</evidence>
<dbReference type="GO" id="GO:0005509">
    <property type="term" value="F:calcium ion binding"/>
    <property type="evidence" value="ECO:0007669"/>
    <property type="project" value="InterPro"/>
</dbReference>
<evidence type="ECO:0000256" key="2">
    <source>
        <dbReference type="ARBA" id="ARBA00022729"/>
    </source>
</evidence>
<keyword evidence="5" id="KW-0325">Glycoprotein</keyword>
<dbReference type="InterPro" id="IPR000742">
    <property type="entry name" value="EGF"/>
</dbReference>
<feature type="disulfide bond" evidence="6">
    <location>
        <begin position="181"/>
        <end position="190"/>
    </location>
</feature>
<evidence type="ECO:0000256" key="5">
    <source>
        <dbReference type="ARBA" id="ARBA00023180"/>
    </source>
</evidence>
<dbReference type="PROSITE" id="PS00022">
    <property type="entry name" value="EGF_1"/>
    <property type="match status" value="3"/>
</dbReference>
<evidence type="ECO:0000256" key="3">
    <source>
        <dbReference type="ARBA" id="ARBA00022737"/>
    </source>
</evidence>
<dbReference type="FunFam" id="2.10.25.10:FF:001117">
    <property type="entry name" value="Protein glp-1"/>
    <property type="match status" value="1"/>
</dbReference>
<dbReference type="SMART" id="SM00179">
    <property type="entry name" value="EGF_CA"/>
    <property type="match status" value="3"/>
</dbReference>
<dbReference type="Proteomes" id="UP000095283">
    <property type="component" value="Unplaced"/>
</dbReference>
<feature type="domain" description="EGF-like" evidence="9">
    <location>
        <begin position="153"/>
        <end position="191"/>
    </location>
</feature>
<dbReference type="WBParaSite" id="Hba_12010">
    <property type="protein sequence ID" value="Hba_12010"/>
    <property type="gene ID" value="Hba_12010"/>
</dbReference>
<dbReference type="Gene3D" id="2.10.25.10">
    <property type="entry name" value="Laminin"/>
    <property type="match status" value="3"/>
</dbReference>
<evidence type="ECO:0000256" key="1">
    <source>
        <dbReference type="ARBA" id="ARBA00022536"/>
    </source>
</evidence>
<protein>
    <submittedName>
        <fullName evidence="11">EGF-like domain-containing protein</fullName>
    </submittedName>
</protein>
<dbReference type="SMART" id="SM00181">
    <property type="entry name" value="EGF"/>
    <property type="match status" value="3"/>
</dbReference>
<dbReference type="GO" id="GO:0007157">
    <property type="term" value="P:heterophilic cell-cell adhesion via plasma membrane cell adhesion molecules"/>
    <property type="evidence" value="ECO:0007669"/>
    <property type="project" value="TreeGrafter"/>
</dbReference>
<organism evidence="10 11">
    <name type="scientific">Heterorhabditis bacteriophora</name>
    <name type="common">Entomopathogenic nematode worm</name>
    <dbReference type="NCBI Taxonomy" id="37862"/>
    <lineage>
        <taxon>Eukaryota</taxon>
        <taxon>Metazoa</taxon>
        <taxon>Ecdysozoa</taxon>
        <taxon>Nematoda</taxon>
        <taxon>Chromadorea</taxon>
        <taxon>Rhabditida</taxon>
        <taxon>Rhabditina</taxon>
        <taxon>Rhabditomorpha</taxon>
        <taxon>Strongyloidea</taxon>
        <taxon>Heterorhabditidae</taxon>
        <taxon>Heterorhabditis</taxon>
    </lineage>
</organism>
<sequence length="404" mass="45004">MHNSRVNEDKIYSASLSGFSYISFLILNTLFIQSFTEPNLTHICATSNPCKNNGTCIWVWKKNMHYCKCQAGYTGDSCTEKIDFDPCAINPCLNGATCKAKIDKGKASFECYCASGFGGPNCDQTKVLYQKIANICMNIYLLIPPERILDRPFAGPCEVNPCLNNGTCRTTRGFSTYFCDCKEGFGGKNCDISIGSTPPKERYGSKVLLVSSGKEEWIQQMKERLGAVKKGTTSKVADEPYKDSKSKKREREEREKQEAEKVTNKEEVETKRNNESKVVEDDKLGPQKHMNETQSVKGIVLSNFGYLRSTSNLYIFSPGWTKCTESTMRYVLLVAVVIFAVIVTFPGGSCDIDAIRMKRDEGSAEDPVEETTSYYSTPDTTTVSATGYPSFACFLMIIGVILLR</sequence>
<keyword evidence="1 6" id="KW-0245">EGF-like domain</keyword>
<keyword evidence="10" id="KW-1185">Reference proteome</keyword>
<feature type="region of interest" description="Disordered" evidence="7">
    <location>
        <begin position="228"/>
        <end position="285"/>
    </location>
</feature>
<evidence type="ECO:0000256" key="8">
    <source>
        <dbReference type="SAM" id="Phobius"/>
    </source>
</evidence>
<dbReference type="InterPro" id="IPR001881">
    <property type="entry name" value="EGF-like_Ca-bd_dom"/>
</dbReference>
<keyword evidence="2" id="KW-0732">Signal</keyword>
<dbReference type="GO" id="GO:0045197">
    <property type="term" value="P:establishment or maintenance of epithelial cell apical/basal polarity"/>
    <property type="evidence" value="ECO:0007669"/>
    <property type="project" value="TreeGrafter"/>
</dbReference>
<keyword evidence="8" id="KW-1133">Transmembrane helix</keyword>
<dbReference type="AlphaFoldDB" id="A0A1I7X3L0"/>